<gene>
    <name evidence="1" type="ORF">PYW08_012284</name>
</gene>
<evidence type="ECO:0000313" key="2">
    <source>
        <dbReference type="Proteomes" id="UP001231649"/>
    </source>
</evidence>
<sequence>MNVYKQLKEVSNSFEQLLGSLSNELWSAKIKESFEDVVTKRLQDLTFLTSKLRLLKAKTLSELPQITERPKSENAIKEFGELAQWKVLEQHIVKSLTQAHAVKALITAPNHTLDPELVKRKENIIKSLQDYRHQESQLRHLQEVEAEREAELAAVRMQWDRELGELRDMREDGQQLEEYDVSAPLYKKLRTVVDKLELMRWLVGRLVTSRGSRDWLACPDRTAYLLRLATKPNSIETFLES</sequence>
<dbReference type="Proteomes" id="UP001231649">
    <property type="component" value="Chromosome 30"/>
</dbReference>
<name>A0ACC2Q091_9NEOP</name>
<organism evidence="1 2">
    <name type="scientific">Mythimna loreyi</name>
    <dbReference type="NCBI Taxonomy" id="667449"/>
    <lineage>
        <taxon>Eukaryota</taxon>
        <taxon>Metazoa</taxon>
        <taxon>Ecdysozoa</taxon>
        <taxon>Arthropoda</taxon>
        <taxon>Hexapoda</taxon>
        <taxon>Insecta</taxon>
        <taxon>Pterygota</taxon>
        <taxon>Neoptera</taxon>
        <taxon>Endopterygota</taxon>
        <taxon>Lepidoptera</taxon>
        <taxon>Glossata</taxon>
        <taxon>Ditrysia</taxon>
        <taxon>Noctuoidea</taxon>
        <taxon>Noctuidae</taxon>
        <taxon>Noctuinae</taxon>
        <taxon>Hadenini</taxon>
        <taxon>Mythimna</taxon>
    </lineage>
</organism>
<evidence type="ECO:0000313" key="1">
    <source>
        <dbReference type="EMBL" id="KAJ8704964.1"/>
    </source>
</evidence>
<proteinExistence type="predicted"/>
<protein>
    <submittedName>
        <fullName evidence="1">Uncharacterized protein</fullName>
    </submittedName>
</protein>
<accession>A0ACC2Q091</accession>
<dbReference type="EMBL" id="CM056806">
    <property type="protein sequence ID" value="KAJ8704964.1"/>
    <property type="molecule type" value="Genomic_DNA"/>
</dbReference>
<keyword evidence="2" id="KW-1185">Reference proteome</keyword>
<reference evidence="1" key="1">
    <citation type="submission" date="2023-03" db="EMBL/GenBank/DDBJ databases">
        <title>Chromosome-level genomes of two armyworms, Mythimna separata and Mythimna loreyi, provide insights into the biosynthesis and reception of sex pheromones.</title>
        <authorList>
            <person name="Zhao H."/>
        </authorList>
    </citation>
    <scope>NUCLEOTIDE SEQUENCE</scope>
    <source>
        <strain evidence="1">BeijingLab</strain>
    </source>
</reference>
<comment type="caution">
    <text evidence="1">The sequence shown here is derived from an EMBL/GenBank/DDBJ whole genome shotgun (WGS) entry which is preliminary data.</text>
</comment>